<dbReference type="AlphaFoldDB" id="A0A4Q0MHZ8"/>
<evidence type="ECO:0000256" key="7">
    <source>
        <dbReference type="NCBIfam" id="TIGR02488"/>
    </source>
</evidence>
<dbReference type="GO" id="GO:0009426">
    <property type="term" value="C:bacterial-type flagellum basal body, distal rod"/>
    <property type="evidence" value="ECO:0007669"/>
    <property type="project" value="UniProtKB-UniRule"/>
</dbReference>
<evidence type="ECO:0000259" key="10">
    <source>
        <dbReference type="Pfam" id="PF06429"/>
    </source>
</evidence>
<accession>A0A4Q0MHZ8</accession>
<dbReference type="RefSeq" id="WP_128778052.1">
    <property type="nucleotide sequence ID" value="NZ_RYFI01000013.1"/>
</dbReference>
<feature type="domain" description="Flagellar basal-body/hook protein C-terminal" evidence="10">
    <location>
        <begin position="216"/>
        <end position="259"/>
    </location>
</feature>
<evidence type="ECO:0000256" key="4">
    <source>
        <dbReference type="ARBA" id="ARBA00023143"/>
    </source>
</evidence>
<dbReference type="OrthoDB" id="9804559at2"/>
<gene>
    <name evidence="12" type="primary">flgG</name>
    <name evidence="12" type="ORF">EK403_13730</name>
</gene>
<sequence length="262" mass="27942">MRALYTASTGMAAQEMNVELISNNIANMRTAGFKRQRAEFQDLLYQSLRRVGSTSSDAGTVLPTGVDIGSGVKLVATPRVMSQGVVTQTEKTYDVAVRGEGFFQIELPDGTTAYTRDGSFELDPNGQLVTADGYTVQPGITVPQNVLTVSISATGMVEATLQGQTAPQQLGQLQLARFINKSGLEAKGDNLFLETEASGTPLEDVPGAEGFGTVLQGYLEQSNVNAVTEISDLIAAQRAYEMNSKVVSSADQMLQNTSAMLR</sequence>
<comment type="subunit">
    <text evidence="5 8">The basal body constitutes a major portion of the flagellar organelle and consists of four rings (L,P,S, and M) mounted on a central rod. The rod consists of about 26 subunits of FlgG in the distal portion, and FlgB, FlgC and FlgF are thought to build up the proximal portion of the rod with about 6 subunits each.</text>
</comment>
<keyword evidence="13" id="KW-1185">Reference proteome</keyword>
<dbReference type="EMBL" id="RYFI01000013">
    <property type="protein sequence ID" value="RXF72626.1"/>
    <property type="molecule type" value="Genomic_DNA"/>
</dbReference>
<evidence type="ECO:0000256" key="5">
    <source>
        <dbReference type="ARBA" id="ARBA00025933"/>
    </source>
</evidence>
<dbReference type="GO" id="GO:0071978">
    <property type="term" value="P:bacterial-type flagellum-dependent swarming motility"/>
    <property type="evidence" value="ECO:0007669"/>
    <property type="project" value="TreeGrafter"/>
</dbReference>
<keyword evidence="12" id="KW-0282">Flagellum</keyword>
<evidence type="ECO:0000313" key="13">
    <source>
        <dbReference type="Proteomes" id="UP000289708"/>
    </source>
</evidence>
<protein>
    <recommendedName>
        <fullName evidence="3 7">Flagellar basal-body rod protein FlgG</fullName>
    </recommendedName>
    <alternativeName>
        <fullName evidence="6 8">Distal rod protein</fullName>
    </alternativeName>
</protein>
<evidence type="ECO:0000256" key="3">
    <source>
        <dbReference type="ARBA" id="ARBA00017948"/>
    </source>
</evidence>
<dbReference type="PANTHER" id="PTHR30435:SF19">
    <property type="entry name" value="FLAGELLAR BASAL-BODY ROD PROTEIN FLGG"/>
    <property type="match status" value="1"/>
</dbReference>
<comment type="subcellular location">
    <subcellularLocation>
        <location evidence="1 8">Bacterial flagellum basal body</location>
    </subcellularLocation>
</comment>
<dbReference type="InterPro" id="IPR010930">
    <property type="entry name" value="Flg_bb/hook_C_dom"/>
</dbReference>
<dbReference type="InterPro" id="IPR019776">
    <property type="entry name" value="Flagellar_basal_body_rod_CS"/>
</dbReference>
<evidence type="ECO:0000256" key="8">
    <source>
        <dbReference type="RuleBase" id="RU362116"/>
    </source>
</evidence>
<evidence type="ECO:0000313" key="12">
    <source>
        <dbReference type="EMBL" id="RXF72626.1"/>
    </source>
</evidence>
<proteinExistence type="inferred from homology"/>
<dbReference type="Pfam" id="PF22692">
    <property type="entry name" value="LlgE_F_G_D1"/>
    <property type="match status" value="1"/>
</dbReference>
<dbReference type="PROSITE" id="PS00588">
    <property type="entry name" value="FLAGELLA_BB_ROD"/>
    <property type="match status" value="1"/>
</dbReference>
<evidence type="ECO:0000256" key="6">
    <source>
        <dbReference type="ARBA" id="ARBA00032912"/>
    </source>
</evidence>
<comment type="similarity">
    <text evidence="2 8">Belongs to the flagella basal body rod proteins family.</text>
</comment>
<dbReference type="Pfam" id="PF06429">
    <property type="entry name" value="Flg_bbr_C"/>
    <property type="match status" value="1"/>
</dbReference>
<dbReference type="Proteomes" id="UP000289708">
    <property type="component" value="Unassembled WGS sequence"/>
</dbReference>
<keyword evidence="4 8" id="KW-0975">Bacterial flagellum</keyword>
<dbReference type="InterPro" id="IPR020013">
    <property type="entry name" value="Flagellar_FlgE/F/G"/>
</dbReference>
<organism evidence="12 13">
    <name type="scientific">Hansschlegelia zhihuaiae</name>
    <dbReference type="NCBI Taxonomy" id="405005"/>
    <lineage>
        <taxon>Bacteria</taxon>
        <taxon>Pseudomonadati</taxon>
        <taxon>Pseudomonadota</taxon>
        <taxon>Alphaproteobacteria</taxon>
        <taxon>Hyphomicrobiales</taxon>
        <taxon>Methylopilaceae</taxon>
        <taxon>Hansschlegelia</taxon>
    </lineage>
</organism>
<evidence type="ECO:0000259" key="11">
    <source>
        <dbReference type="Pfam" id="PF22692"/>
    </source>
</evidence>
<keyword evidence="12" id="KW-0969">Cilium</keyword>
<dbReference type="Pfam" id="PF00460">
    <property type="entry name" value="Flg_bb_rod"/>
    <property type="match status" value="1"/>
</dbReference>
<dbReference type="InterPro" id="IPR053967">
    <property type="entry name" value="LlgE_F_G-like_D1"/>
</dbReference>
<dbReference type="InterPro" id="IPR037925">
    <property type="entry name" value="FlgE/F/G-like"/>
</dbReference>
<dbReference type="InterPro" id="IPR001444">
    <property type="entry name" value="Flag_bb_rod_N"/>
</dbReference>
<feature type="domain" description="Flagellar basal body rod protein N-terminal" evidence="9">
    <location>
        <begin position="4"/>
        <end position="34"/>
    </location>
</feature>
<evidence type="ECO:0000259" key="9">
    <source>
        <dbReference type="Pfam" id="PF00460"/>
    </source>
</evidence>
<dbReference type="SUPFAM" id="SSF117143">
    <property type="entry name" value="Flagellar hook protein flgE"/>
    <property type="match status" value="1"/>
</dbReference>
<dbReference type="PANTHER" id="PTHR30435">
    <property type="entry name" value="FLAGELLAR PROTEIN"/>
    <property type="match status" value="1"/>
</dbReference>
<feature type="domain" description="Flagellar hook protein FlgE/F/G-like D1" evidence="11">
    <location>
        <begin position="96"/>
        <end position="159"/>
    </location>
</feature>
<comment type="caution">
    <text evidence="12">The sequence shown here is derived from an EMBL/GenBank/DDBJ whole genome shotgun (WGS) entry which is preliminary data.</text>
</comment>
<evidence type="ECO:0000256" key="2">
    <source>
        <dbReference type="ARBA" id="ARBA00009677"/>
    </source>
</evidence>
<keyword evidence="12" id="KW-0966">Cell projection</keyword>
<dbReference type="NCBIfam" id="TIGR02488">
    <property type="entry name" value="flgG_G_neg"/>
    <property type="match status" value="1"/>
</dbReference>
<name>A0A4Q0MHZ8_9HYPH</name>
<dbReference type="NCBIfam" id="TIGR03506">
    <property type="entry name" value="FlgEFG_subfam"/>
    <property type="match status" value="2"/>
</dbReference>
<reference evidence="12 13" key="1">
    <citation type="submission" date="2018-12" db="EMBL/GenBank/DDBJ databases">
        <title>bacterium Hansschlegelia zhihuaiae S113.</title>
        <authorList>
            <person name="He J."/>
        </authorList>
    </citation>
    <scope>NUCLEOTIDE SEQUENCE [LARGE SCALE GENOMIC DNA]</scope>
    <source>
        <strain evidence="12 13">S 113</strain>
    </source>
</reference>
<evidence type="ECO:0000256" key="1">
    <source>
        <dbReference type="ARBA" id="ARBA00004117"/>
    </source>
</evidence>
<dbReference type="InterPro" id="IPR012834">
    <property type="entry name" value="FlgG_G_neg"/>
</dbReference>